<accession>A0ABU9UBE1</accession>
<organism evidence="1 2">
    <name type="scientific">Rarispira pelagica</name>
    <dbReference type="NCBI Taxonomy" id="3141764"/>
    <lineage>
        <taxon>Bacteria</taxon>
        <taxon>Pseudomonadati</taxon>
        <taxon>Spirochaetota</taxon>
        <taxon>Spirochaetia</taxon>
        <taxon>Winmispirales</taxon>
        <taxon>Winmispiraceae</taxon>
        <taxon>Rarispira</taxon>
    </lineage>
</organism>
<gene>
    <name evidence="1" type="ORF">WKV44_04600</name>
</gene>
<dbReference type="InterPro" id="IPR003795">
    <property type="entry name" value="DUF192"/>
</dbReference>
<evidence type="ECO:0000313" key="1">
    <source>
        <dbReference type="EMBL" id="MEM5947819.1"/>
    </source>
</evidence>
<dbReference type="PROSITE" id="PS51257">
    <property type="entry name" value="PROKAR_LIPOPROTEIN"/>
    <property type="match status" value="1"/>
</dbReference>
<keyword evidence="2" id="KW-1185">Reference proteome</keyword>
<dbReference type="PANTHER" id="PTHR37953:SF1">
    <property type="entry name" value="UPF0127 PROTEIN MJ1496"/>
    <property type="match status" value="1"/>
</dbReference>
<dbReference type="RefSeq" id="WP_420069269.1">
    <property type="nucleotide sequence ID" value="NZ_JBCHKQ010000002.1"/>
</dbReference>
<dbReference type="InterPro" id="IPR038695">
    <property type="entry name" value="Saro_0823-like_sf"/>
</dbReference>
<reference evidence="1 2" key="1">
    <citation type="submission" date="2024-03" db="EMBL/GenBank/DDBJ databases">
        <title>Ignisphaera cupida sp. nov., a hyperthermophilic hydrolytic archaeon from a hot spring of Kamchatka, and proposal of Ignisphaeraceae fam. nov.</title>
        <authorList>
            <person name="Podosokorskaya O.A."/>
            <person name="Elcheninov A.G."/>
            <person name="Maltseva A.I."/>
            <person name="Zayulina K.S."/>
            <person name="Novikov A."/>
            <person name="Merkel A.Y."/>
        </authorList>
    </citation>
    <scope>NUCLEOTIDE SEQUENCE [LARGE SCALE GENOMIC DNA]</scope>
    <source>
        <strain evidence="1 2">38H-sp</strain>
    </source>
</reference>
<proteinExistence type="predicted"/>
<evidence type="ECO:0000313" key="2">
    <source>
        <dbReference type="Proteomes" id="UP001466331"/>
    </source>
</evidence>
<dbReference type="EMBL" id="JBCHKQ010000002">
    <property type="protein sequence ID" value="MEM5947819.1"/>
    <property type="molecule type" value="Genomic_DNA"/>
</dbReference>
<sequence>MRFLKSFSLSVFLLFIVSCLQEDGLAVIDMGKVKIKAEVADTLEERRHGLMGRTELAENRGMLFVFPEVTQPAFWMKDTIIPLSLAFIDNNGVIREIYELEPLSIEPVRSNYPVLYALEVNRGFFKKHGIKPGDKIIIKM</sequence>
<comment type="caution">
    <text evidence="1">The sequence shown here is derived from an EMBL/GenBank/DDBJ whole genome shotgun (WGS) entry which is preliminary data.</text>
</comment>
<name>A0ABU9UBE1_9SPIR</name>
<dbReference type="Pfam" id="PF02643">
    <property type="entry name" value="DUF192"/>
    <property type="match status" value="1"/>
</dbReference>
<dbReference type="PANTHER" id="PTHR37953">
    <property type="entry name" value="UPF0127 PROTEIN MJ1496"/>
    <property type="match status" value="1"/>
</dbReference>
<dbReference type="Gene3D" id="2.60.120.1140">
    <property type="entry name" value="Protein of unknown function DUF192"/>
    <property type="match status" value="1"/>
</dbReference>
<protein>
    <submittedName>
        <fullName evidence="1">DUF192 domain-containing protein</fullName>
    </submittedName>
</protein>
<dbReference type="Proteomes" id="UP001466331">
    <property type="component" value="Unassembled WGS sequence"/>
</dbReference>